<dbReference type="InterPro" id="IPR000700">
    <property type="entry name" value="PAS-assoc_C"/>
</dbReference>
<dbReference type="SMART" id="SM00086">
    <property type="entry name" value="PAC"/>
    <property type="match status" value="3"/>
</dbReference>
<evidence type="ECO:0000256" key="1">
    <source>
        <dbReference type="ARBA" id="ARBA00000085"/>
    </source>
</evidence>
<feature type="non-terminal residue" evidence="8">
    <location>
        <position position="1"/>
    </location>
</feature>
<dbReference type="NCBIfam" id="TIGR00229">
    <property type="entry name" value="sensory_box"/>
    <property type="match status" value="2"/>
</dbReference>
<dbReference type="InterPro" id="IPR052162">
    <property type="entry name" value="Sensor_kinase/Photoreceptor"/>
</dbReference>
<keyword evidence="5" id="KW-0418">Kinase</keyword>
<dbReference type="Pfam" id="PF08447">
    <property type="entry name" value="PAS_3"/>
    <property type="match status" value="1"/>
</dbReference>
<dbReference type="PANTHER" id="PTHR43304">
    <property type="entry name" value="PHYTOCHROME-LIKE PROTEIN CPH1"/>
    <property type="match status" value="1"/>
</dbReference>
<organism evidence="8">
    <name type="scientific">marine sediment metagenome</name>
    <dbReference type="NCBI Taxonomy" id="412755"/>
    <lineage>
        <taxon>unclassified sequences</taxon>
        <taxon>metagenomes</taxon>
        <taxon>ecological metagenomes</taxon>
    </lineage>
</organism>
<dbReference type="AlphaFoldDB" id="A0A0F8WHS8"/>
<dbReference type="InterPro" id="IPR035965">
    <property type="entry name" value="PAS-like_dom_sf"/>
</dbReference>
<evidence type="ECO:0000313" key="8">
    <source>
        <dbReference type="EMBL" id="KKK56387.1"/>
    </source>
</evidence>
<dbReference type="GO" id="GO:0006355">
    <property type="term" value="P:regulation of DNA-templated transcription"/>
    <property type="evidence" value="ECO:0007669"/>
    <property type="project" value="InterPro"/>
</dbReference>
<reference evidence="8" key="1">
    <citation type="journal article" date="2015" name="Nature">
        <title>Complex archaea that bridge the gap between prokaryotes and eukaryotes.</title>
        <authorList>
            <person name="Spang A."/>
            <person name="Saw J.H."/>
            <person name="Jorgensen S.L."/>
            <person name="Zaremba-Niedzwiedzka K."/>
            <person name="Martijn J."/>
            <person name="Lind A.E."/>
            <person name="van Eijk R."/>
            <person name="Schleper C."/>
            <person name="Guy L."/>
            <person name="Ettema T.J."/>
        </authorList>
    </citation>
    <scope>NUCLEOTIDE SEQUENCE</scope>
</reference>
<dbReference type="Gene3D" id="3.30.450.20">
    <property type="entry name" value="PAS domain"/>
    <property type="match status" value="3"/>
</dbReference>
<dbReference type="SMART" id="SM00091">
    <property type="entry name" value="PAS"/>
    <property type="match status" value="2"/>
</dbReference>
<keyword evidence="3" id="KW-0597">Phosphoprotein</keyword>
<dbReference type="SUPFAM" id="SSF55785">
    <property type="entry name" value="PYP-like sensor domain (PAS domain)"/>
    <property type="match status" value="4"/>
</dbReference>
<accession>A0A0F8WHS8</accession>
<evidence type="ECO:0000259" key="6">
    <source>
        <dbReference type="PROSITE" id="PS50112"/>
    </source>
</evidence>
<evidence type="ECO:0000256" key="5">
    <source>
        <dbReference type="ARBA" id="ARBA00022777"/>
    </source>
</evidence>
<evidence type="ECO:0000256" key="2">
    <source>
        <dbReference type="ARBA" id="ARBA00012438"/>
    </source>
</evidence>
<feature type="domain" description="PAS" evidence="6">
    <location>
        <begin position="198"/>
        <end position="252"/>
    </location>
</feature>
<dbReference type="InterPro" id="IPR000014">
    <property type="entry name" value="PAS"/>
</dbReference>
<feature type="domain" description="PAC" evidence="7">
    <location>
        <begin position="145"/>
        <end position="197"/>
    </location>
</feature>
<evidence type="ECO:0000256" key="3">
    <source>
        <dbReference type="ARBA" id="ARBA00022553"/>
    </source>
</evidence>
<gene>
    <name evidence="8" type="ORF">LCGC14_3065040</name>
</gene>
<comment type="caution">
    <text evidence="8">The sequence shown here is derived from an EMBL/GenBank/DDBJ whole genome shotgun (WGS) entry which is preliminary data.</text>
</comment>
<dbReference type="CDD" id="cd00130">
    <property type="entry name" value="PAS"/>
    <property type="match status" value="2"/>
</dbReference>
<keyword evidence="4" id="KW-0808">Transferase</keyword>
<dbReference type="PROSITE" id="PS50112">
    <property type="entry name" value="PAS"/>
    <property type="match status" value="2"/>
</dbReference>
<dbReference type="Pfam" id="PF13426">
    <property type="entry name" value="PAS_9"/>
    <property type="match status" value="1"/>
</dbReference>
<evidence type="ECO:0000256" key="4">
    <source>
        <dbReference type="ARBA" id="ARBA00022679"/>
    </source>
</evidence>
<dbReference type="InterPro" id="IPR013655">
    <property type="entry name" value="PAS_fold_3"/>
</dbReference>
<dbReference type="GO" id="GO:0004673">
    <property type="term" value="F:protein histidine kinase activity"/>
    <property type="evidence" value="ECO:0007669"/>
    <property type="project" value="UniProtKB-EC"/>
</dbReference>
<protein>
    <recommendedName>
        <fullName evidence="2">histidine kinase</fullName>
        <ecNumber evidence="2">2.7.13.3</ecNumber>
    </recommendedName>
</protein>
<comment type="catalytic activity">
    <reaction evidence="1">
        <text>ATP + protein L-histidine = ADP + protein N-phospho-L-histidine.</text>
        <dbReference type="EC" id="2.7.13.3"/>
    </reaction>
</comment>
<dbReference type="PROSITE" id="PS50113">
    <property type="entry name" value="PAC"/>
    <property type="match status" value="2"/>
</dbReference>
<feature type="domain" description="PAC" evidence="7">
    <location>
        <begin position="270"/>
        <end position="322"/>
    </location>
</feature>
<dbReference type="EC" id="2.7.13.3" evidence="2"/>
<dbReference type="PANTHER" id="PTHR43304:SF1">
    <property type="entry name" value="PAC DOMAIN-CONTAINING PROTEIN"/>
    <property type="match status" value="1"/>
</dbReference>
<dbReference type="EMBL" id="LAZR01065020">
    <property type="protein sequence ID" value="KKK56387.1"/>
    <property type="molecule type" value="Genomic_DNA"/>
</dbReference>
<dbReference type="InterPro" id="IPR001610">
    <property type="entry name" value="PAC"/>
</dbReference>
<feature type="domain" description="PAS" evidence="6">
    <location>
        <begin position="69"/>
        <end position="141"/>
    </location>
</feature>
<sequence>TQDDAMRRMRKVAQGYPQSFEWLCKDHKDRLFWVEINLKLAIIGNEGRLLASFRDVTDRKLSEEALRDSQERLKTVADFTFDWEYWTGPDGRYIYVSPSCDRITGHEMDEFFKNPSLLREITHPDDLGAVEHHLDEHGKEGPGSAEIDFRIIRPDGEVRWIAHVCQGVYGADGKWLGRRASNRDVTDRKPAEDVLGDSEERYRMLVETMAEGLALGDQDYNFAYVNGPFCRMLGYTREEMLGRALMDFVHPDYKHIMEVQQAGRRAGEEGSYEFAWLAKDGHTIWTIVSPKGIFDPDGTFRGSLGVITDISDRKRAAQELAESEEKYRLLFATESDAILLAEADTHIIIDAN</sequence>
<dbReference type="InterPro" id="IPR013767">
    <property type="entry name" value="PAS_fold"/>
</dbReference>
<dbReference type="Pfam" id="PF00989">
    <property type="entry name" value="PAS"/>
    <property type="match status" value="1"/>
</dbReference>
<name>A0A0F8WHS8_9ZZZZ</name>
<proteinExistence type="predicted"/>
<evidence type="ECO:0000259" key="7">
    <source>
        <dbReference type="PROSITE" id="PS50113"/>
    </source>
</evidence>
<feature type="non-terminal residue" evidence="8">
    <location>
        <position position="352"/>
    </location>
</feature>